<dbReference type="Pfam" id="PF13568">
    <property type="entry name" value="OMP_b-brl_2"/>
    <property type="match status" value="1"/>
</dbReference>
<evidence type="ECO:0000259" key="1">
    <source>
        <dbReference type="Pfam" id="PF13568"/>
    </source>
</evidence>
<proteinExistence type="predicted"/>
<gene>
    <name evidence="2" type="ORF">M472_05115</name>
</gene>
<dbReference type="AlphaFoldDB" id="U2HS91"/>
<evidence type="ECO:0000313" key="2">
    <source>
        <dbReference type="EMBL" id="ERJ58140.1"/>
    </source>
</evidence>
<comment type="caution">
    <text evidence="2">The sequence shown here is derived from an EMBL/GenBank/DDBJ whole genome shotgun (WGS) entry which is preliminary data.</text>
</comment>
<feature type="domain" description="Outer membrane protein beta-barrel" evidence="1">
    <location>
        <begin position="24"/>
        <end position="192"/>
    </location>
</feature>
<dbReference type="STRING" id="1346330.M472_05115"/>
<name>U2HS91_9SPHI</name>
<keyword evidence="3" id="KW-1185">Reference proteome</keyword>
<reference evidence="2 3" key="1">
    <citation type="journal article" date="2013" name="Genome Announc.">
        <title>The Draft Genome Sequence of Sphingomonas paucimobilis Strain HER1398 (Proteobacteria), Host to the Giant PAU Phage, Indicates That It Is a Member of the Genus Sphingobacterium (Bacteroidetes).</title>
        <authorList>
            <person name="White R.A.III."/>
            <person name="Suttle C.A."/>
        </authorList>
    </citation>
    <scope>NUCLEOTIDE SEQUENCE [LARGE SCALE GENOMIC DNA]</scope>
    <source>
        <strain evidence="2 3">HER1398</strain>
    </source>
</reference>
<dbReference type="PATRIC" id="fig|1346330.5.peg.3480"/>
<organism evidence="2 3">
    <name type="scientific">Sphingobacterium paucimobilis HER1398</name>
    <dbReference type="NCBI Taxonomy" id="1346330"/>
    <lineage>
        <taxon>Bacteria</taxon>
        <taxon>Pseudomonadati</taxon>
        <taxon>Bacteroidota</taxon>
        <taxon>Sphingobacteriia</taxon>
        <taxon>Sphingobacteriales</taxon>
        <taxon>Sphingobacteriaceae</taxon>
        <taxon>Sphingobacterium</taxon>
    </lineage>
</organism>
<accession>U2HS91</accession>
<protein>
    <recommendedName>
        <fullName evidence="1">Outer membrane protein beta-barrel domain-containing protein</fullName>
    </recommendedName>
</protein>
<dbReference type="OrthoDB" id="704799at2"/>
<dbReference type="Proteomes" id="UP000016584">
    <property type="component" value="Unassembled WGS sequence"/>
</dbReference>
<dbReference type="InterPro" id="IPR025665">
    <property type="entry name" value="Beta-barrel_OMP_2"/>
</dbReference>
<sequence length="229" mass="26167">MKNHYLLLLFALLLISEKSQSQQKRLTLSTHFGMNKDGDRSDEANISSKAIVGTPRLSYRINKVWALGVMYQYSRHKYDENYTSPNRTPLESGITNSTTHNIDYNELKRSQKTNQQDVGVFIQSYLYDNGRLAAFLEWSGAKGWSKTTLYLPQHLNDAIPTQVETKYDSFSSGLHAGVRYTFYKGLGAEFRLNGLAEYVKTSNNDGNAKEFQFLNNIWQNSSIGIAYQF</sequence>
<dbReference type="RefSeq" id="WP_021071620.1">
    <property type="nucleotide sequence ID" value="NZ_ATDL01000018.1"/>
</dbReference>
<evidence type="ECO:0000313" key="3">
    <source>
        <dbReference type="Proteomes" id="UP000016584"/>
    </source>
</evidence>
<dbReference type="EMBL" id="ATDL01000018">
    <property type="protein sequence ID" value="ERJ58140.1"/>
    <property type="molecule type" value="Genomic_DNA"/>
</dbReference>